<comment type="subcellular location">
    <subcellularLocation>
        <location evidence="1">Golgi apparatus membrane</location>
        <topology evidence="1">Single-pass type II membrane protein</topology>
    </subcellularLocation>
</comment>
<proteinExistence type="inferred from homology"/>
<feature type="disulfide bond" evidence="4">
    <location>
        <begin position="145"/>
        <end position="154"/>
    </location>
</feature>
<dbReference type="Proteomes" id="UP000008141">
    <property type="component" value="Unassembled WGS sequence"/>
</dbReference>
<dbReference type="InParanoid" id="E1ZHD1"/>
<dbReference type="AlphaFoldDB" id="E1ZHD1"/>
<dbReference type="eggNOG" id="KOG1021">
    <property type="taxonomic scope" value="Eukaryota"/>
</dbReference>
<evidence type="ECO:0000313" key="6">
    <source>
        <dbReference type="EMBL" id="EFN54895.1"/>
    </source>
</evidence>
<keyword evidence="4" id="KW-1015">Disulfide bond</keyword>
<comment type="caution">
    <text evidence="4">Lacks conserved residue(s) required for the propagation of feature annotation.</text>
</comment>
<dbReference type="PANTHER" id="PTHR11062:SF376">
    <property type="entry name" value="EXOSTOSIN FAMILY PROTEIN"/>
    <property type="match status" value="1"/>
</dbReference>
<dbReference type="InterPro" id="IPR040911">
    <property type="entry name" value="Exostosin_GT47"/>
</dbReference>
<dbReference type="RefSeq" id="XP_005846997.1">
    <property type="nucleotide sequence ID" value="XM_005846935.1"/>
</dbReference>
<evidence type="ECO:0000256" key="2">
    <source>
        <dbReference type="ARBA" id="ARBA00010271"/>
    </source>
</evidence>
<feature type="domain" description="EGF-like" evidence="5">
    <location>
        <begin position="117"/>
        <end position="155"/>
    </location>
</feature>
<gene>
    <name evidence="6" type="ORF">CHLNCDRAFT_135016</name>
</gene>
<keyword evidence="4" id="KW-0245">EGF-like domain</keyword>
<evidence type="ECO:0000256" key="3">
    <source>
        <dbReference type="ARBA" id="ARBA00023034"/>
    </source>
</evidence>
<dbReference type="PROSITE" id="PS00022">
    <property type="entry name" value="EGF_1"/>
    <property type="match status" value="1"/>
</dbReference>
<dbReference type="EMBL" id="GL433846">
    <property type="protein sequence ID" value="EFN54895.1"/>
    <property type="molecule type" value="Genomic_DNA"/>
</dbReference>
<dbReference type="OMA" id="LGECECP"/>
<sequence length="584" mass="66106">MCRCADSTKRCPFGRIGEGCEINFLSPCQLGPDLPAYCGEMNPHSCECFRRCSQFFCGNTSAGGQICDGYNVAQSRRCFHREGVDPDQQYSAFPEEDEKGINAVIAGALDGNYRAAPLSKCPDRCNNRGMCGHYNENPPRYYCSCYASYSGNSCELSTNRCYLQCNGRGTCTDSFCKCEPPYFSIGCSRSKVYPANYSRPSPVKFKIYMRVQLRACCSSRSYELNTRDAYDKVPWAGWQKFDENYIAYQQFLEQFLLSPVRTEDPSEANLFYIPMLLYGYSGTPGGPSRAPQVDSLCNMMPGQAHIDLVLDQIAHKWPYWNRTRGRDHFYWAPADRGACYHKGLAEQAIKVSHFGLHATNNSIDLGDLYSHNQMSPDHGCYHPLRDVVAPPFEKLAASWLNTTLRLGLDGNIKGKNATFYFSGNVQGINLMYSGGTRQKLQALIKQWDDPEFGFVEGRLQEGAYEQRIRESRFCLAPYGHGYGMRLGQCIFAGSIPVIVQEHVFQPLEDVLPYEAFSIRLTNDDLPQLREILRGITEAQYRELMTGLLRYSLALSWDTSLGGTAFDYTISALRRRYMNLKSLHY</sequence>
<comment type="similarity">
    <text evidence="2">Belongs to the glycosyltransferase 47 family.</text>
</comment>
<dbReference type="KEGG" id="cvr:CHLNCDRAFT_135016"/>
<keyword evidence="3" id="KW-0333">Golgi apparatus</keyword>
<name>E1ZHD1_CHLVA</name>
<accession>E1ZHD1</accession>
<evidence type="ECO:0000256" key="1">
    <source>
        <dbReference type="ARBA" id="ARBA00004323"/>
    </source>
</evidence>
<dbReference type="PROSITE" id="PS50026">
    <property type="entry name" value="EGF_3"/>
    <property type="match status" value="1"/>
</dbReference>
<protein>
    <recommendedName>
        <fullName evidence="5">EGF-like domain-containing protein</fullName>
    </recommendedName>
</protein>
<organism evidence="7">
    <name type="scientific">Chlorella variabilis</name>
    <name type="common">Green alga</name>
    <dbReference type="NCBI Taxonomy" id="554065"/>
    <lineage>
        <taxon>Eukaryota</taxon>
        <taxon>Viridiplantae</taxon>
        <taxon>Chlorophyta</taxon>
        <taxon>core chlorophytes</taxon>
        <taxon>Trebouxiophyceae</taxon>
        <taxon>Chlorellales</taxon>
        <taxon>Chlorellaceae</taxon>
        <taxon>Chlorella clade</taxon>
        <taxon>Chlorella</taxon>
    </lineage>
</organism>
<dbReference type="GeneID" id="17354203"/>
<feature type="disulfide bond" evidence="4">
    <location>
        <begin position="121"/>
        <end position="131"/>
    </location>
</feature>
<evidence type="ECO:0000259" key="5">
    <source>
        <dbReference type="PROSITE" id="PS50026"/>
    </source>
</evidence>
<dbReference type="GO" id="GO:0016757">
    <property type="term" value="F:glycosyltransferase activity"/>
    <property type="evidence" value="ECO:0007669"/>
    <property type="project" value="InterPro"/>
</dbReference>
<dbReference type="GO" id="GO:0000139">
    <property type="term" value="C:Golgi membrane"/>
    <property type="evidence" value="ECO:0007669"/>
    <property type="project" value="UniProtKB-SubCell"/>
</dbReference>
<dbReference type="OrthoDB" id="1924787at2759"/>
<dbReference type="Pfam" id="PF03016">
    <property type="entry name" value="Exostosin_GT47"/>
    <property type="match status" value="1"/>
</dbReference>
<dbReference type="InterPro" id="IPR000742">
    <property type="entry name" value="EGF"/>
</dbReference>
<dbReference type="PANTHER" id="PTHR11062">
    <property type="entry name" value="EXOSTOSIN HEPARAN SULFATE GLYCOSYLTRANSFERASE -RELATED"/>
    <property type="match status" value="1"/>
</dbReference>
<evidence type="ECO:0000256" key="4">
    <source>
        <dbReference type="PROSITE-ProRule" id="PRU00076"/>
    </source>
</evidence>
<dbReference type="InterPro" id="IPR004263">
    <property type="entry name" value="Exostosin"/>
</dbReference>
<evidence type="ECO:0000313" key="7">
    <source>
        <dbReference type="Proteomes" id="UP000008141"/>
    </source>
</evidence>
<keyword evidence="7" id="KW-1185">Reference proteome</keyword>
<reference evidence="6 7" key="1">
    <citation type="journal article" date="2010" name="Plant Cell">
        <title>The Chlorella variabilis NC64A genome reveals adaptation to photosymbiosis, coevolution with viruses, and cryptic sex.</title>
        <authorList>
            <person name="Blanc G."/>
            <person name="Duncan G."/>
            <person name="Agarkova I."/>
            <person name="Borodovsky M."/>
            <person name="Gurnon J."/>
            <person name="Kuo A."/>
            <person name="Lindquist E."/>
            <person name="Lucas S."/>
            <person name="Pangilinan J."/>
            <person name="Polle J."/>
            <person name="Salamov A."/>
            <person name="Terry A."/>
            <person name="Yamada T."/>
            <person name="Dunigan D.D."/>
            <person name="Grigoriev I.V."/>
            <person name="Claverie J.M."/>
            <person name="Van Etten J.L."/>
        </authorList>
    </citation>
    <scope>NUCLEOTIDE SEQUENCE [LARGE SCALE GENOMIC DNA]</scope>
    <source>
        <strain evidence="6 7">NC64A</strain>
    </source>
</reference>